<evidence type="ECO:0000256" key="2">
    <source>
        <dbReference type="SAM" id="MobiDB-lite"/>
    </source>
</evidence>
<dbReference type="InterPro" id="IPR049773">
    <property type="entry name" value="AF10-like_CC"/>
</dbReference>
<accession>A0A5N5TBH5</accession>
<gene>
    <name evidence="3" type="ORF">Anas_02220</name>
</gene>
<organism evidence="3 4">
    <name type="scientific">Armadillidium nasatum</name>
    <dbReference type="NCBI Taxonomy" id="96803"/>
    <lineage>
        <taxon>Eukaryota</taxon>
        <taxon>Metazoa</taxon>
        <taxon>Ecdysozoa</taxon>
        <taxon>Arthropoda</taxon>
        <taxon>Crustacea</taxon>
        <taxon>Multicrustacea</taxon>
        <taxon>Malacostraca</taxon>
        <taxon>Eumalacostraca</taxon>
        <taxon>Peracarida</taxon>
        <taxon>Isopoda</taxon>
        <taxon>Oniscidea</taxon>
        <taxon>Crinocheta</taxon>
        <taxon>Armadillidiidae</taxon>
        <taxon>Armadillidium</taxon>
    </lineage>
</organism>
<feature type="compositionally biased region" description="Low complexity" evidence="2">
    <location>
        <begin position="330"/>
        <end position="342"/>
    </location>
</feature>
<dbReference type="CDD" id="cd20901">
    <property type="entry name" value="CC_AF10"/>
    <property type="match status" value="1"/>
</dbReference>
<sequence>MLRPINRLRPLSTVITNGVGANTLLLGNQINPASAVAQKMTDTLHAELEAHSIYRDEEKINVGLIGPALPGKRETSTPGAVLNSTQPPPLPQSLEQLLERQWEQGSQFLMEQAQHFDIASLLSCLHQLRQENVRLEETVNNLIARRDHLLAVNARLSVPLSSSQATTQPSSSSSTAAAAAASSTSLACSTGLSLATSASTASLIPITPAVPPSVATSLIGGQLQISSHVGSVSSSTILASTRGPISQQQQRHPSGGSSHSGLGNPPSRVSGERGASPHDRRNHHQGQPLENGLPESEYRYRSPGSDHHSRQQSPMLPPGAQPSPTSLRQSPASSSYHSGSPHTGVPSLSPSGVSHPPPSQHTLVTHVPSSHAVHHGGSFFIVFVSWVSWRRDCSTPRCGVKSIRGRSSKRS</sequence>
<name>A0A5N5TBH5_9CRUS</name>
<comment type="caution">
    <text evidence="3">The sequence shown here is derived from an EMBL/GenBank/DDBJ whole genome shotgun (WGS) entry which is preliminary data.</text>
</comment>
<reference evidence="3 4" key="1">
    <citation type="journal article" date="2019" name="PLoS Biol.">
        <title>Sex chromosomes control vertical transmission of feminizing Wolbachia symbionts in an isopod.</title>
        <authorList>
            <person name="Becking T."/>
            <person name="Chebbi M.A."/>
            <person name="Giraud I."/>
            <person name="Moumen B."/>
            <person name="Laverre T."/>
            <person name="Caubet Y."/>
            <person name="Peccoud J."/>
            <person name="Gilbert C."/>
            <person name="Cordaux R."/>
        </authorList>
    </citation>
    <scope>NUCLEOTIDE SEQUENCE [LARGE SCALE GENOMIC DNA]</scope>
    <source>
        <strain evidence="3">ANa2</strain>
        <tissue evidence="3">Whole body excluding digestive tract and cuticle</tissue>
    </source>
</reference>
<dbReference type="Proteomes" id="UP000326759">
    <property type="component" value="Unassembled WGS sequence"/>
</dbReference>
<keyword evidence="1" id="KW-0175">Coiled coil</keyword>
<evidence type="ECO:0000256" key="1">
    <source>
        <dbReference type="SAM" id="Coils"/>
    </source>
</evidence>
<dbReference type="OrthoDB" id="20839at2759"/>
<protein>
    <submittedName>
        <fullName evidence="3">Uncharacterized protein</fullName>
    </submittedName>
</protein>
<dbReference type="EMBL" id="SEYY01004804">
    <property type="protein sequence ID" value="KAB7503607.1"/>
    <property type="molecule type" value="Genomic_DNA"/>
</dbReference>
<proteinExistence type="predicted"/>
<feature type="region of interest" description="Disordered" evidence="2">
    <location>
        <begin position="236"/>
        <end position="364"/>
    </location>
</feature>
<feature type="compositionally biased region" description="Basic and acidic residues" evidence="2">
    <location>
        <begin position="296"/>
        <end position="309"/>
    </location>
</feature>
<evidence type="ECO:0000313" key="3">
    <source>
        <dbReference type="EMBL" id="KAB7503607.1"/>
    </source>
</evidence>
<feature type="compositionally biased region" description="Low complexity" evidence="2">
    <location>
        <begin position="246"/>
        <end position="267"/>
    </location>
</feature>
<evidence type="ECO:0000313" key="4">
    <source>
        <dbReference type="Proteomes" id="UP000326759"/>
    </source>
</evidence>
<feature type="coiled-coil region" evidence="1">
    <location>
        <begin position="118"/>
        <end position="145"/>
    </location>
</feature>
<feature type="compositionally biased region" description="Polar residues" evidence="2">
    <location>
        <begin position="236"/>
        <end position="245"/>
    </location>
</feature>
<keyword evidence="4" id="KW-1185">Reference proteome</keyword>
<dbReference type="AlphaFoldDB" id="A0A5N5TBH5"/>